<proteinExistence type="predicted"/>
<dbReference type="Pfam" id="PF00857">
    <property type="entry name" value="Isochorismatase"/>
    <property type="match status" value="1"/>
</dbReference>
<dbReference type="Proteomes" id="UP000070344">
    <property type="component" value="Unassembled WGS sequence"/>
</dbReference>
<dbReference type="PANTHER" id="PTHR43540:SF16">
    <property type="entry name" value="ISOCHORISMATASE-LIKE DOMAIN-CONTAINING PROTEIN"/>
    <property type="match status" value="1"/>
</dbReference>
<evidence type="ECO:0000259" key="2">
    <source>
        <dbReference type="Pfam" id="PF00857"/>
    </source>
</evidence>
<name>A0A133V2A9_9EURY</name>
<evidence type="ECO:0000256" key="1">
    <source>
        <dbReference type="ARBA" id="ARBA00022801"/>
    </source>
</evidence>
<dbReference type="InterPro" id="IPR036380">
    <property type="entry name" value="Isochorismatase-like_sf"/>
</dbReference>
<evidence type="ECO:0000313" key="3">
    <source>
        <dbReference type="EMBL" id="KXB00569.1"/>
    </source>
</evidence>
<evidence type="ECO:0000313" key="4">
    <source>
        <dbReference type="Proteomes" id="UP000070344"/>
    </source>
</evidence>
<gene>
    <name evidence="3" type="ORF">AKJ41_03930</name>
</gene>
<dbReference type="PANTHER" id="PTHR43540">
    <property type="entry name" value="PEROXYUREIDOACRYLATE/UREIDOACRYLATE AMIDOHYDROLASE-RELATED"/>
    <property type="match status" value="1"/>
</dbReference>
<sequence>MRVASTAVLLVEFQKEFCSEGGAFHDAVRDEIERSGAVENAADLVDRGREKGVKILHLPMQFSESFREVPPDRTGMLGEVRDANSFVMGTDGADIVEELGPEPDEVVISGKSTITAFKSTNLDHVLRNFGIENLALAGFLTDVSVESTARAAYDLGYRVVLLRDCTVARSKELKRASERTIESSFGRVMAREEFLDGLE</sequence>
<keyword evidence="1" id="KW-0378">Hydrolase</keyword>
<dbReference type="InterPro" id="IPR000868">
    <property type="entry name" value="Isochorismatase-like_dom"/>
</dbReference>
<feature type="domain" description="Isochorismatase-like" evidence="2">
    <location>
        <begin position="6"/>
        <end position="193"/>
    </location>
</feature>
<dbReference type="EMBL" id="LHXV01000046">
    <property type="protein sequence ID" value="KXB00569.1"/>
    <property type="molecule type" value="Genomic_DNA"/>
</dbReference>
<dbReference type="InterPro" id="IPR050272">
    <property type="entry name" value="Isochorismatase-like_hydrls"/>
</dbReference>
<organism evidence="3 4">
    <name type="scientific">candidate division MSBL1 archaeon SCGC-AAA259O05</name>
    <dbReference type="NCBI Taxonomy" id="1698271"/>
    <lineage>
        <taxon>Archaea</taxon>
        <taxon>Methanobacteriati</taxon>
        <taxon>Methanobacteriota</taxon>
        <taxon>candidate division MSBL1</taxon>
    </lineage>
</organism>
<dbReference type="SUPFAM" id="SSF52499">
    <property type="entry name" value="Isochorismatase-like hydrolases"/>
    <property type="match status" value="1"/>
</dbReference>
<accession>A0A133V2A9</accession>
<comment type="caution">
    <text evidence="3">The sequence shown here is derived from an EMBL/GenBank/DDBJ whole genome shotgun (WGS) entry which is preliminary data.</text>
</comment>
<protein>
    <recommendedName>
        <fullName evidence="2">Isochorismatase-like domain-containing protein</fullName>
    </recommendedName>
</protein>
<dbReference type="GO" id="GO:0016787">
    <property type="term" value="F:hydrolase activity"/>
    <property type="evidence" value="ECO:0007669"/>
    <property type="project" value="UniProtKB-KW"/>
</dbReference>
<dbReference type="AlphaFoldDB" id="A0A133V2A9"/>
<dbReference type="Gene3D" id="3.40.50.850">
    <property type="entry name" value="Isochorismatase-like"/>
    <property type="match status" value="1"/>
</dbReference>
<keyword evidence="4" id="KW-1185">Reference proteome</keyword>
<reference evidence="3 4" key="1">
    <citation type="journal article" date="2016" name="Sci. Rep.">
        <title>Metabolic traits of an uncultured archaeal lineage -MSBL1- from brine pools of the Red Sea.</title>
        <authorList>
            <person name="Mwirichia R."/>
            <person name="Alam I."/>
            <person name="Rashid M."/>
            <person name="Vinu M."/>
            <person name="Ba-Alawi W."/>
            <person name="Anthony Kamau A."/>
            <person name="Kamanda Ngugi D."/>
            <person name="Goker M."/>
            <person name="Klenk H.P."/>
            <person name="Bajic V."/>
            <person name="Stingl U."/>
        </authorList>
    </citation>
    <scope>NUCLEOTIDE SEQUENCE [LARGE SCALE GENOMIC DNA]</scope>
    <source>
        <strain evidence="3">SCGC-AAA259O05</strain>
    </source>
</reference>
<dbReference type="CDD" id="cd00431">
    <property type="entry name" value="cysteine_hydrolases"/>
    <property type="match status" value="1"/>
</dbReference>